<comment type="caution">
    <text evidence="2">The sequence shown here is derived from an EMBL/GenBank/DDBJ whole genome shotgun (WGS) entry which is preliminary data.</text>
</comment>
<reference evidence="2" key="1">
    <citation type="journal article" date="2014" name="Int. J. Syst. Evol. Microbiol.">
        <title>Complete genome sequence of Corynebacterium casei LMG S-19264T (=DSM 44701T), isolated from a smear-ripened cheese.</title>
        <authorList>
            <consortium name="US DOE Joint Genome Institute (JGI-PGF)"/>
            <person name="Walter F."/>
            <person name="Albersmeier A."/>
            <person name="Kalinowski J."/>
            <person name="Ruckert C."/>
        </authorList>
    </citation>
    <scope>NUCLEOTIDE SEQUENCE</scope>
    <source>
        <strain evidence="2">VKM B-2347</strain>
    </source>
</reference>
<sequence>MDFYDRSGRASHYINNNGTLYRWDGTPLGFVRGQNVYSNRGIHVAVVSGGWIRDHKGAAVLYSPGNLTSGGPLPPVPKVPPLKRIPRIPPVPAVPRVPPIPAVPKLSWSGASFDSLFA</sequence>
<protein>
    <recommendedName>
        <fullName evidence="1">4-fold beta flower domain-containing protein</fullName>
    </recommendedName>
</protein>
<name>A0A9W6MVN9_9HYPH</name>
<evidence type="ECO:0000313" key="2">
    <source>
        <dbReference type="EMBL" id="GLK68096.1"/>
    </source>
</evidence>
<dbReference type="EMBL" id="BSFI01000007">
    <property type="protein sequence ID" value="GLK68096.1"/>
    <property type="molecule type" value="Genomic_DNA"/>
</dbReference>
<dbReference type="AlphaFoldDB" id="A0A9W6MVN9"/>
<dbReference type="RefSeq" id="WP_428979122.1">
    <property type="nucleotide sequence ID" value="NZ_BSFI01000007.1"/>
</dbReference>
<feature type="domain" description="4-fold beta flower" evidence="1">
    <location>
        <begin position="2"/>
        <end position="117"/>
    </location>
</feature>
<accession>A0A9W6MVN9</accession>
<dbReference type="Proteomes" id="UP001143372">
    <property type="component" value="Unassembled WGS sequence"/>
</dbReference>
<proteinExistence type="predicted"/>
<organism evidence="2 3">
    <name type="scientific">Hansschlegelia plantiphila</name>
    <dbReference type="NCBI Taxonomy" id="374655"/>
    <lineage>
        <taxon>Bacteria</taxon>
        <taxon>Pseudomonadati</taxon>
        <taxon>Pseudomonadota</taxon>
        <taxon>Alphaproteobacteria</taxon>
        <taxon>Hyphomicrobiales</taxon>
        <taxon>Methylopilaceae</taxon>
        <taxon>Hansschlegelia</taxon>
    </lineage>
</organism>
<gene>
    <name evidence="2" type="ORF">GCM10008179_17340</name>
</gene>
<evidence type="ECO:0000259" key="1">
    <source>
        <dbReference type="Pfam" id="PF21784"/>
    </source>
</evidence>
<reference evidence="2" key="2">
    <citation type="submission" date="2023-01" db="EMBL/GenBank/DDBJ databases">
        <authorList>
            <person name="Sun Q."/>
            <person name="Evtushenko L."/>
        </authorList>
    </citation>
    <scope>NUCLEOTIDE SEQUENCE</scope>
    <source>
        <strain evidence="2">VKM B-2347</strain>
    </source>
</reference>
<evidence type="ECO:0000313" key="3">
    <source>
        <dbReference type="Proteomes" id="UP001143372"/>
    </source>
</evidence>
<keyword evidence="3" id="KW-1185">Reference proteome</keyword>
<dbReference type="Pfam" id="PF21784">
    <property type="entry name" value="Bflower"/>
    <property type="match status" value="1"/>
</dbReference>
<dbReference type="InterPro" id="IPR048911">
    <property type="entry name" value="Bflower"/>
</dbReference>